<dbReference type="STRING" id="106549.A0A540NL97"/>
<evidence type="ECO:0000256" key="5">
    <source>
        <dbReference type="ARBA" id="ARBA00023295"/>
    </source>
</evidence>
<sequence length="150" mass="16407">MRNIQNAISSASLGNQIKVSTAFDTTVLGVSFPPSKGVFKSEYRAVLDPLIAFLVDNNSPLLLNMYPYFAYSGSSGDVRLDYALFTAPSVVVQDGNLGYNNLFDAILDSAYAALERAGAGLWQLLYRRLAGHQLVQIQQQLIMQGLITQI</sequence>
<evidence type="ECO:0000256" key="7">
    <source>
        <dbReference type="ARBA" id="ARBA00033417"/>
    </source>
</evidence>
<keyword evidence="5" id="KW-0326">Glycosidase</keyword>
<evidence type="ECO:0000256" key="1">
    <source>
        <dbReference type="ARBA" id="ARBA00000382"/>
    </source>
</evidence>
<evidence type="ECO:0000256" key="3">
    <source>
        <dbReference type="ARBA" id="ARBA00012780"/>
    </source>
</evidence>
<dbReference type="GO" id="GO:0042973">
    <property type="term" value="F:glucan endo-1,3-beta-D-glucosidase activity"/>
    <property type="evidence" value="ECO:0007669"/>
    <property type="project" value="UniProtKB-EC"/>
</dbReference>
<accession>A0A540NL97</accession>
<dbReference type="InterPro" id="IPR000490">
    <property type="entry name" value="Glyco_hydro_17"/>
</dbReference>
<dbReference type="Proteomes" id="UP000315295">
    <property type="component" value="Unassembled WGS sequence"/>
</dbReference>
<evidence type="ECO:0000313" key="9">
    <source>
        <dbReference type="EMBL" id="TQE11804.1"/>
    </source>
</evidence>
<dbReference type="InterPro" id="IPR017853">
    <property type="entry name" value="GH"/>
</dbReference>
<organism evidence="9 10">
    <name type="scientific">Malus baccata</name>
    <name type="common">Siberian crab apple</name>
    <name type="synonym">Pyrus baccata</name>
    <dbReference type="NCBI Taxonomy" id="106549"/>
    <lineage>
        <taxon>Eukaryota</taxon>
        <taxon>Viridiplantae</taxon>
        <taxon>Streptophyta</taxon>
        <taxon>Embryophyta</taxon>
        <taxon>Tracheophyta</taxon>
        <taxon>Spermatophyta</taxon>
        <taxon>Magnoliopsida</taxon>
        <taxon>eudicotyledons</taxon>
        <taxon>Gunneridae</taxon>
        <taxon>Pentapetalae</taxon>
        <taxon>rosids</taxon>
        <taxon>fabids</taxon>
        <taxon>Rosales</taxon>
        <taxon>Rosaceae</taxon>
        <taxon>Amygdaloideae</taxon>
        <taxon>Maleae</taxon>
        <taxon>Malus</taxon>
    </lineage>
</organism>
<dbReference type="AlphaFoldDB" id="A0A540NL97"/>
<dbReference type="PANTHER" id="PTHR32227">
    <property type="entry name" value="GLUCAN ENDO-1,3-BETA-GLUCOSIDASE BG1-RELATED-RELATED"/>
    <property type="match status" value="1"/>
</dbReference>
<dbReference type="EMBL" id="VIEB01000026">
    <property type="protein sequence ID" value="TQE11804.1"/>
    <property type="molecule type" value="Genomic_DNA"/>
</dbReference>
<dbReference type="Gene3D" id="3.20.20.80">
    <property type="entry name" value="Glycosidases"/>
    <property type="match status" value="1"/>
</dbReference>
<evidence type="ECO:0000256" key="6">
    <source>
        <dbReference type="ARBA" id="ARBA00033335"/>
    </source>
</evidence>
<dbReference type="GO" id="GO:0005975">
    <property type="term" value="P:carbohydrate metabolic process"/>
    <property type="evidence" value="ECO:0007669"/>
    <property type="project" value="InterPro"/>
</dbReference>
<evidence type="ECO:0000256" key="8">
    <source>
        <dbReference type="RuleBase" id="RU004335"/>
    </source>
</evidence>
<comment type="similarity">
    <text evidence="2 8">Belongs to the glycosyl hydrolase 17 family.</text>
</comment>
<proteinExistence type="inferred from homology"/>
<evidence type="ECO:0000313" key="10">
    <source>
        <dbReference type="Proteomes" id="UP000315295"/>
    </source>
</evidence>
<keyword evidence="10" id="KW-1185">Reference proteome</keyword>
<reference evidence="9 10" key="1">
    <citation type="journal article" date="2019" name="G3 (Bethesda)">
        <title>Sequencing of a Wild Apple (Malus baccata) Genome Unravels the Differences Between Cultivated and Wild Apple Species Regarding Disease Resistance and Cold Tolerance.</title>
        <authorList>
            <person name="Chen X."/>
        </authorList>
    </citation>
    <scope>NUCLEOTIDE SEQUENCE [LARGE SCALE GENOMIC DNA]</scope>
    <source>
        <strain evidence="10">cv. Shandingzi</strain>
        <tissue evidence="9">Leaves</tissue>
    </source>
</reference>
<evidence type="ECO:0000256" key="2">
    <source>
        <dbReference type="ARBA" id="ARBA00008773"/>
    </source>
</evidence>
<protein>
    <recommendedName>
        <fullName evidence="3">glucan endo-1,3-beta-D-glucosidase</fullName>
        <ecNumber evidence="3">3.2.1.39</ecNumber>
    </recommendedName>
    <alternativeName>
        <fullName evidence="6">(1-&gt;3)-beta-glucan endohydrolase</fullName>
    </alternativeName>
    <alternativeName>
        <fullName evidence="7">Beta-1,3-endoglucanase</fullName>
    </alternativeName>
</protein>
<dbReference type="Pfam" id="PF00332">
    <property type="entry name" value="Glyco_hydro_17"/>
    <property type="match status" value="1"/>
</dbReference>
<comment type="catalytic activity">
    <reaction evidence="1">
        <text>Hydrolysis of (1-&gt;3)-beta-D-glucosidic linkages in (1-&gt;3)-beta-D-glucans.</text>
        <dbReference type="EC" id="3.2.1.39"/>
    </reaction>
</comment>
<gene>
    <name evidence="9" type="ORF">C1H46_002646</name>
</gene>
<comment type="caution">
    <text evidence="9">The sequence shown here is derived from an EMBL/GenBank/DDBJ whole genome shotgun (WGS) entry which is preliminary data.</text>
</comment>
<dbReference type="SUPFAM" id="SSF51445">
    <property type="entry name" value="(Trans)glycosidases"/>
    <property type="match status" value="1"/>
</dbReference>
<keyword evidence="4" id="KW-0378">Hydrolase</keyword>
<name>A0A540NL97_MALBA</name>
<dbReference type="EC" id="3.2.1.39" evidence="3"/>
<evidence type="ECO:0000256" key="4">
    <source>
        <dbReference type="ARBA" id="ARBA00022801"/>
    </source>
</evidence>
<dbReference type="InterPro" id="IPR044965">
    <property type="entry name" value="Glyco_hydro_17_plant"/>
</dbReference>